<organism evidence="9 10">
    <name type="scientific">Agrocybe pediades</name>
    <dbReference type="NCBI Taxonomy" id="84607"/>
    <lineage>
        <taxon>Eukaryota</taxon>
        <taxon>Fungi</taxon>
        <taxon>Dikarya</taxon>
        <taxon>Basidiomycota</taxon>
        <taxon>Agaricomycotina</taxon>
        <taxon>Agaricomycetes</taxon>
        <taxon>Agaricomycetidae</taxon>
        <taxon>Agaricales</taxon>
        <taxon>Agaricineae</taxon>
        <taxon>Strophariaceae</taxon>
        <taxon>Agrocybe</taxon>
    </lineage>
</organism>
<evidence type="ECO:0000256" key="4">
    <source>
        <dbReference type="ARBA" id="ARBA00022692"/>
    </source>
</evidence>
<evidence type="ECO:0000313" key="9">
    <source>
        <dbReference type="EMBL" id="KAF4614937.1"/>
    </source>
</evidence>
<dbReference type="PANTHER" id="PTHR45624:SF52">
    <property type="entry name" value="MITOCHONDRIAL CARRIER"/>
    <property type="match status" value="1"/>
</dbReference>
<keyword evidence="7" id="KW-0496">Mitochondrion</keyword>
<comment type="subcellular location">
    <subcellularLocation>
        <location evidence="1">Mitochondrion membrane</location>
        <topology evidence="1">Multi-pass membrane protein</topology>
    </subcellularLocation>
</comment>
<evidence type="ECO:0000256" key="3">
    <source>
        <dbReference type="ARBA" id="ARBA00022448"/>
    </source>
</evidence>
<dbReference type="PANTHER" id="PTHR45624">
    <property type="entry name" value="MITOCHONDRIAL BASIC AMINO ACIDS TRANSPORTER-RELATED"/>
    <property type="match status" value="1"/>
</dbReference>
<reference evidence="9 10" key="1">
    <citation type="submission" date="2019-12" db="EMBL/GenBank/DDBJ databases">
        <authorList>
            <person name="Floudas D."/>
            <person name="Bentzer J."/>
            <person name="Ahren D."/>
            <person name="Johansson T."/>
            <person name="Persson P."/>
            <person name="Tunlid A."/>
        </authorList>
    </citation>
    <scope>NUCLEOTIDE SEQUENCE [LARGE SCALE GENOMIC DNA]</scope>
    <source>
        <strain evidence="9 10">CBS 102.39</strain>
    </source>
</reference>
<evidence type="ECO:0000256" key="5">
    <source>
        <dbReference type="ARBA" id="ARBA00022737"/>
    </source>
</evidence>
<keyword evidence="8" id="KW-0472">Membrane</keyword>
<gene>
    <name evidence="9" type="ORF">D9613_002932</name>
</gene>
<evidence type="ECO:0000256" key="7">
    <source>
        <dbReference type="ARBA" id="ARBA00023128"/>
    </source>
</evidence>
<name>A0A8H4VME5_9AGAR</name>
<accession>A0A8H4VME5</accession>
<dbReference type="Proteomes" id="UP000521872">
    <property type="component" value="Unassembled WGS sequence"/>
</dbReference>
<dbReference type="InterPro" id="IPR050567">
    <property type="entry name" value="Mitochondrial_Carrier"/>
</dbReference>
<comment type="similarity">
    <text evidence="2">Belongs to the mitochondrial carrier (TC 2.A.29) family.</text>
</comment>
<dbReference type="GO" id="GO:0000064">
    <property type="term" value="F:L-ornithine transmembrane transporter activity"/>
    <property type="evidence" value="ECO:0007669"/>
    <property type="project" value="TreeGrafter"/>
</dbReference>
<proteinExistence type="inferred from homology"/>
<evidence type="ECO:0008006" key="11">
    <source>
        <dbReference type="Google" id="ProtNLM"/>
    </source>
</evidence>
<comment type="caution">
    <text evidence="9">The sequence shown here is derived from an EMBL/GenBank/DDBJ whole genome shotgun (WGS) entry which is preliminary data.</text>
</comment>
<keyword evidence="4" id="KW-0812">Transmembrane</keyword>
<evidence type="ECO:0000256" key="1">
    <source>
        <dbReference type="ARBA" id="ARBA00004225"/>
    </source>
</evidence>
<protein>
    <recommendedName>
        <fullName evidence="11">Mitochondrial carrier protein</fullName>
    </recommendedName>
</protein>
<dbReference type="GO" id="GO:1990575">
    <property type="term" value="P:mitochondrial L-ornithine transmembrane transport"/>
    <property type="evidence" value="ECO:0007669"/>
    <property type="project" value="TreeGrafter"/>
</dbReference>
<dbReference type="GO" id="GO:0031966">
    <property type="term" value="C:mitochondrial membrane"/>
    <property type="evidence" value="ECO:0007669"/>
    <property type="project" value="UniProtKB-SubCell"/>
</dbReference>
<evidence type="ECO:0000256" key="6">
    <source>
        <dbReference type="ARBA" id="ARBA00022989"/>
    </source>
</evidence>
<dbReference type="SUPFAM" id="SSF103506">
    <property type="entry name" value="Mitochondrial carrier"/>
    <property type="match status" value="1"/>
</dbReference>
<keyword evidence="3" id="KW-0813">Transport</keyword>
<dbReference type="Gene3D" id="1.50.40.10">
    <property type="entry name" value="Mitochondrial carrier domain"/>
    <property type="match status" value="1"/>
</dbReference>
<keyword evidence="5" id="KW-0677">Repeat</keyword>
<evidence type="ECO:0000313" key="10">
    <source>
        <dbReference type="Proteomes" id="UP000521872"/>
    </source>
</evidence>
<dbReference type="AlphaFoldDB" id="A0A8H4VME5"/>
<keyword evidence="10" id="KW-1185">Reference proteome</keyword>
<evidence type="ECO:0000256" key="2">
    <source>
        <dbReference type="ARBA" id="ARBA00006375"/>
    </source>
</evidence>
<keyword evidence="6" id="KW-1133">Transmembrane helix</keyword>
<sequence>MTIGTAKFVWIAENPSNGGIQAAIARTASRSLALYFSRPVRLFRPSKVNGWHTLKNLAIQQGTTLSYQYITSLVKTRGILVIPKHFIPPMIINASLGLVLWNTYGEANTILQPSLMNHNIWNAAISGAIAGACQALAAAPAENVRILLEHGFGGHSWSCAWKEVFREKSVGSPPHSNTNLQEIRHLRGWLQEVGQMAGRGWHGWRWGLGKDTIGFSAFFTIFELSRRAGSAAKTYTTDLLATMTSISDTDRLIYRRMPAIVNGAVLVTGGVVAGVTYEFVGRPWDWARRTIHIGRVPTPKVQQPPLLVIRQKIHQDGVLSLFQNPAVSTRPAESSAFRWDRVVRAAGRVGPWGVGFLVWEAYGPGLA</sequence>
<dbReference type="EMBL" id="JAACJL010000044">
    <property type="protein sequence ID" value="KAF4614937.1"/>
    <property type="molecule type" value="Genomic_DNA"/>
</dbReference>
<dbReference type="InterPro" id="IPR023395">
    <property type="entry name" value="MCP_dom_sf"/>
</dbReference>
<evidence type="ECO:0000256" key="8">
    <source>
        <dbReference type="ARBA" id="ARBA00023136"/>
    </source>
</evidence>